<evidence type="ECO:0000256" key="6">
    <source>
        <dbReference type="ARBA" id="ARBA00023040"/>
    </source>
</evidence>
<dbReference type="Gene3D" id="1.20.1070.10">
    <property type="entry name" value="Rhodopsin 7-helix transmembrane proteins"/>
    <property type="match status" value="1"/>
</dbReference>
<dbReference type="AlphaFoldDB" id="A0A8X6USX1"/>
<dbReference type="PROSITE" id="PS50262">
    <property type="entry name" value="G_PROTEIN_RECEP_F1_2"/>
    <property type="match status" value="1"/>
</dbReference>
<feature type="transmembrane region" description="Helical" evidence="10">
    <location>
        <begin position="328"/>
        <end position="347"/>
    </location>
</feature>
<evidence type="ECO:0000256" key="3">
    <source>
        <dbReference type="ARBA" id="ARBA00022475"/>
    </source>
</evidence>
<feature type="transmembrane region" description="Helical" evidence="10">
    <location>
        <begin position="197"/>
        <end position="219"/>
    </location>
</feature>
<dbReference type="Proteomes" id="UP000887159">
    <property type="component" value="Unassembled WGS sequence"/>
</dbReference>
<evidence type="ECO:0000256" key="1">
    <source>
        <dbReference type="ARBA" id="ARBA00004651"/>
    </source>
</evidence>
<feature type="transmembrane region" description="Helical" evidence="10">
    <location>
        <begin position="157"/>
        <end position="176"/>
    </location>
</feature>
<keyword evidence="7 10" id="KW-0472">Membrane</keyword>
<dbReference type="CDD" id="cd00637">
    <property type="entry name" value="7tm_classA_rhodopsin-like"/>
    <property type="match status" value="1"/>
</dbReference>
<comment type="similarity">
    <text evidence="2">Belongs to the G-protein coupled receptor 1 family.</text>
</comment>
<dbReference type="PRINTS" id="PR00237">
    <property type="entry name" value="GPCRRHODOPSN"/>
</dbReference>
<evidence type="ECO:0000256" key="7">
    <source>
        <dbReference type="ARBA" id="ARBA00023136"/>
    </source>
</evidence>
<evidence type="ECO:0000313" key="12">
    <source>
        <dbReference type="EMBL" id="GFX86443.1"/>
    </source>
</evidence>
<organism evidence="12 13">
    <name type="scientific">Trichonephila clavipes</name>
    <name type="common">Golden silk orbweaver</name>
    <name type="synonym">Nephila clavipes</name>
    <dbReference type="NCBI Taxonomy" id="2585209"/>
    <lineage>
        <taxon>Eukaryota</taxon>
        <taxon>Metazoa</taxon>
        <taxon>Ecdysozoa</taxon>
        <taxon>Arthropoda</taxon>
        <taxon>Chelicerata</taxon>
        <taxon>Arachnida</taxon>
        <taxon>Araneae</taxon>
        <taxon>Araneomorphae</taxon>
        <taxon>Entelegynae</taxon>
        <taxon>Araneoidea</taxon>
        <taxon>Nephilidae</taxon>
        <taxon>Trichonephila</taxon>
    </lineage>
</organism>
<comment type="subcellular location">
    <subcellularLocation>
        <location evidence="1">Cell membrane</location>
        <topology evidence="1">Multi-pass membrane protein</topology>
    </subcellularLocation>
</comment>
<protein>
    <submittedName>
        <fullName evidence="12">Octopamine receptor beta-2R</fullName>
    </submittedName>
</protein>
<evidence type="ECO:0000256" key="10">
    <source>
        <dbReference type="SAM" id="Phobius"/>
    </source>
</evidence>
<feature type="transmembrane region" description="Helical" evidence="10">
    <location>
        <begin position="80"/>
        <end position="105"/>
    </location>
</feature>
<evidence type="ECO:0000256" key="8">
    <source>
        <dbReference type="ARBA" id="ARBA00023170"/>
    </source>
</evidence>
<feature type="domain" description="G-protein coupled receptors family 1 profile" evidence="11">
    <location>
        <begin position="97"/>
        <end position="345"/>
    </location>
</feature>
<dbReference type="InterPro" id="IPR000276">
    <property type="entry name" value="GPCR_Rhodpsn"/>
</dbReference>
<keyword evidence="8 12" id="KW-0675">Receptor</keyword>
<feature type="transmembrane region" description="Helical" evidence="10">
    <location>
        <begin position="288"/>
        <end position="308"/>
    </location>
</feature>
<keyword evidence="5 10" id="KW-1133">Transmembrane helix</keyword>
<reference evidence="12" key="1">
    <citation type="submission" date="2020-08" db="EMBL/GenBank/DDBJ databases">
        <title>Multicomponent nature underlies the extraordinary mechanical properties of spider dragline silk.</title>
        <authorList>
            <person name="Kono N."/>
            <person name="Nakamura H."/>
            <person name="Mori M."/>
            <person name="Yoshida Y."/>
            <person name="Ohtoshi R."/>
            <person name="Malay A.D."/>
            <person name="Moran D.A.P."/>
            <person name="Tomita M."/>
            <person name="Numata K."/>
            <person name="Arakawa K."/>
        </authorList>
    </citation>
    <scope>NUCLEOTIDE SEQUENCE</scope>
</reference>
<dbReference type="InterPro" id="IPR050569">
    <property type="entry name" value="TAAR"/>
</dbReference>
<dbReference type="PANTHER" id="PTHR24249:SF414">
    <property type="entry name" value="LP14436P"/>
    <property type="match status" value="1"/>
</dbReference>
<name>A0A8X6USX1_TRICX</name>
<evidence type="ECO:0000313" key="13">
    <source>
        <dbReference type="Proteomes" id="UP000887159"/>
    </source>
</evidence>
<comment type="caution">
    <text evidence="12">The sequence shown here is derived from an EMBL/GenBank/DDBJ whole genome shotgun (WGS) entry which is preliminary data.</text>
</comment>
<evidence type="ECO:0000256" key="5">
    <source>
        <dbReference type="ARBA" id="ARBA00022989"/>
    </source>
</evidence>
<sequence>MHVKSVDAQTFSRWWGVEVRRGGYKLRCRPRHMTMVQKDEVISQELRNESVGGDESEDLTYINATASHGICFQPRLSRTILVIALIDILLSVATVVGNLLVVFAVIRNRQLRNVTSVFILGLAAADLLVGLNVPYYVLFYFNFRELSCHRINCLLRYWFTIYASGCSMLCLIGAAVDRYIAILHPLSYHRVVRTRYASLYLLMVWISMGIISSLPLVGIGDRFDPSKECDLYYTHTKEYALAAVASVVLLTFAVTTTLYSIIFKVAWRQKRAVVALDWNHKVRQETKTARMMALVMGVNFLGFLPYFTVITMRYLDGVNQEEIGYLKPFAVCCYFGKSAINPIIYGWKNKEFRQTFRRIASFNKGVR</sequence>
<dbReference type="SMART" id="SM01381">
    <property type="entry name" value="7TM_GPCR_Srsx"/>
    <property type="match status" value="1"/>
</dbReference>
<dbReference type="PANTHER" id="PTHR24249">
    <property type="entry name" value="HISTAMINE RECEPTOR-RELATED G-PROTEIN COUPLED RECEPTOR"/>
    <property type="match status" value="1"/>
</dbReference>
<dbReference type="EMBL" id="BMAU01021007">
    <property type="protein sequence ID" value="GFX86443.1"/>
    <property type="molecule type" value="Genomic_DNA"/>
</dbReference>
<dbReference type="SUPFAM" id="SSF81321">
    <property type="entry name" value="Family A G protein-coupled receptor-like"/>
    <property type="match status" value="1"/>
</dbReference>
<keyword evidence="6" id="KW-0297">G-protein coupled receptor</keyword>
<dbReference type="Pfam" id="PF00001">
    <property type="entry name" value="7tm_1"/>
    <property type="match status" value="1"/>
</dbReference>
<evidence type="ECO:0000259" key="11">
    <source>
        <dbReference type="PROSITE" id="PS50262"/>
    </source>
</evidence>
<evidence type="ECO:0000256" key="9">
    <source>
        <dbReference type="ARBA" id="ARBA00023224"/>
    </source>
</evidence>
<evidence type="ECO:0000256" key="2">
    <source>
        <dbReference type="ARBA" id="ARBA00010663"/>
    </source>
</evidence>
<dbReference type="InterPro" id="IPR017452">
    <property type="entry name" value="GPCR_Rhodpsn_7TM"/>
</dbReference>
<evidence type="ECO:0000256" key="4">
    <source>
        <dbReference type="ARBA" id="ARBA00022692"/>
    </source>
</evidence>
<gene>
    <name evidence="12" type="primary">OA2B2</name>
    <name evidence="12" type="ORF">TNCV_2563321</name>
</gene>
<keyword evidence="3" id="KW-1003">Cell membrane</keyword>
<dbReference type="GO" id="GO:0005886">
    <property type="term" value="C:plasma membrane"/>
    <property type="evidence" value="ECO:0007669"/>
    <property type="project" value="UniProtKB-SubCell"/>
</dbReference>
<dbReference type="GO" id="GO:0004930">
    <property type="term" value="F:G protein-coupled receptor activity"/>
    <property type="evidence" value="ECO:0007669"/>
    <property type="project" value="UniProtKB-KW"/>
</dbReference>
<feature type="transmembrane region" description="Helical" evidence="10">
    <location>
        <begin position="239"/>
        <end position="267"/>
    </location>
</feature>
<keyword evidence="4 10" id="KW-0812">Transmembrane</keyword>
<proteinExistence type="inferred from homology"/>
<keyword evidence="13" id="KW-1185">Reference proteome</keyword>
<feature type="transmembrane region" description="Helical" evidence="10">
    <location>
        <begin position="117"/>
        <end position="137"/>
    </location>
</feature>
<keyword evidence="9" id="KW-0807">Transducer</keyword>
<accession>A0A8X6USX1</accession>